<comment type="caution">
    <text evidence="3">The sequence shown here is derived from an EMBL/GenBank/DDBJ whole genome shotgun (WGS) entry which is preliminary data.</text>
</comment>
<dbReference type="EMBL" id="WRPP01000013">
    <property type="protein sequence ID" value="MVU83315.1"/>
    <property type="molecule type" value="Genomic_DNA"/>
</dbReference>
<dbReference type="InterPro" id="IPR029058">
    <property type="entry name" value="AB_hydrolase_fold"/>
</dbReference>
<dbReference type="PRINTS" id="PR00412">
    <property type="entry name" value="EPOXHYDRLASE"/>
</dbReference>
<organism evidence="3 4">
    <name type="scientific">Nocardia terrae</name>
    <dbReference type="NCBI Taxonomy" id="2675851"/>
    <lineage>
        <taxon>Bacteria</taxon>
        <taxon>Bacillati</taxon>
        <taxon>Actinomycetota</taxon>
        <taxon>Actinomycetes</taxon>
        <taxon>Mycobacteriales</taxon>
        <taxon>Nocardiaceae</taxon>
        <taxon>Nocardia</taxon>
    </lineage>
</organism>
<dbReference type="GO" id="GO:0016020">
    <property type="term" value="C:membrane"/>
    <property type="evidence" value="ECO:0007669"/>
    <property type="project" value="TreeGrafter"/>
</dbReference>
<accession>A0A7K1V9J7</accession>
<keyword evidence="3" id="KW-0378">Hydrolase</keyword>
<evidence type="ECO:0000313" key="3">
    <source>
        <dbReference type="EMBL" id="MVU83315.1"/>
    </source>
</evidence>
<dbReference type="AlphaFoldDB" id="A0A7K1V9J7"/>
<feature type="signal peptide" evidence="1">
    <location>
        <begin position="1"/>
        <end position="32"/>
    </location>
</feature>
<evidence type="ECO:0000256" key="1">
    <source>
        <dbReference type="SAM" id="SignalP"/>
    </source>
</evidence>
<protein>
    <submittedName>
        <fullName evidence="3">Alpha/beta fold hydrolase</fullName>
    </submittedName>
</protein>
<dbReference type="InterPro" id="IPR050266">
    <property type="entry name" value="AB_hydrolase_sf"/>
</dbReference>
<keyword evidence="1" id="KW-0732">Signal</keyword>
<dbReference type="PRINTS" id="PR00111">
    <property type="entry name" value="ABHYDROLASE"/>
</dbReference>
<dbReference type="RefSeq" id="WP_157392921.1">
    <property type="nucleotide sequence ID" value="NZ_WRPP01000013.1"/>
</dbReference>
<name>A0A7K1V9J7_9NOCA</name>
<dbReference type="PANTHER" id="PTHR43798:SF33">
    <property type="entry name" value="HYDROLASE, PUTATIVE (AFU_ORTHOLOGUE AFUA_2G14860)-RELATED"/>
    <property type="match status" value="1"/>
</dbReference>
<keyword evidence="4" id="KW-1185">Reference proteome</keyword>
<sequence length="326" mass="34611">MPKQFTPSGNRVAALAALLVAALLAAVSCSSARDDSAPKPVSFPGFQDGIVDADGISMHYVKGGQGPAIVLLHGWPEDLRAFQKIAPDLAEDHTVVAIDLPGFGDSGFAKSDEGYQALAVAADIHAVTQGLKLGRFDLIGHDWGGAIALAYAVEYRSDLEHLTILEAPPPADYLTLVQSKPGTFWWDWLANGPKDELAEQLIDGKESVFYGAIYREADGAIDKAESDGLIAAFGKPGHTHAGLEYFRQQDTGEKAVEALITTGGKLTVPVLGIGGEHSMGASIGSLTTRVAEHVTTDVVPGANHWVLEENPTYVLKSVRNFLTSNR</sequence>
<evidence type="ECO:0000259" key="2">
    <source>
        <dbReference type="Pfam" id="PF00561"/>
    </source>
</evidence>
<proteinExistence type="predicted"/>
<feature type="chain" id="PRO_5029856468" evidence="1">
    <location>
        <begin position="33"/>
        <end position="326"/>
    </location>
</feature>
<dbReference type="Proteomes" id="UP000466794">
    <property type="component" value="Unassembled WGS sequence"/>
</dbReference>
<dbReference type="Gene3D" id="3.40.50.1820">
    <property type="entry name" value="alpha/beta hydrolase"/>
    <property type="match status" value="1"/>
</dbReference>
<dbReference type="InterPro" id="IPR000073">
    <property type="entry name" value="AB_hydrolase_1"/>
</dbReference>
<dbReference type="SUPFAM" id="SSF53474">
    <property type="entry name" value="alpha/beta-Hydrolases"/>
    <property type="match status" value="1"/>
</dbReference>
<dbReference type="PROSITE" id="PS51257">
    <property type="entry name" value="PROKAR_LIPOPROTEIN"/>
    <property type="match status" value="1"/>
</dbReference>
<feature type="domain" description="AB hydrolase-1" evidence="2">
    <location>
        <begin position="67"/>
        <end position="311"/>
    </location>
</feature>
<dbReference type="Pfam" id="PF00561">
    <property type="entry name" value="Abhydrolase_1"/>
    <property type="match status" value="1"/>
</dbReference>
<gene>
    <name evidence="3" type="ORF">GPX89_39515</name>
</gene>
<dbReference type="GO" id="GO:0016787">
    <property type="term" value="F:hydrolase activity"/>
    <property type="evidence" value="ECO:0007669"/>
    <property type="project" value="UniProtKB-KW"/>
</dbReference>
<evidence type="ECO:0000313" key="4">
    <source>
        <dbReference type="Proteomes" id="UP000466794"/>
    </source>
</evidence>
<reference evidence="3 4" key="1">
    <citation type="submission" date="2019-12" db="EMBL/GenBank/DDBJ databases">
        <title>Nocardia sp. nov. ET3-3 isolated from soil.</title>
        <authorList>
            <person name="Kanchanasin P."/>
            <person name="Tanasupawat S."/>
            <person name="Yuki M."/>
            <person name="Kudo T."/>
        </authorList>
    </citation>
    <scope>NUCLEOTIDE SEQUENCE [LARGE SCALE GENOMIC DNA]</scope>
    <source>
        <strain evidence="3 4">ET3-3</strain>
    </source>
</reference>
<dbReference type="InterPro" id="IPR000639">
    <property type="entry name" value="Epox_hydrolase-like"/>
</dbReference>
<dbReference type="PANTHER" id="PTHR43798">
    <property type="entry name" value="MONOACYLGLYCEROL LIPASE"/>
    <property type="match status" value="1"/>
</dbReference>